<protein>
    <submittedName>
        <fullName evidence="1">31241_t:CDS:1</fullName>
    </submittedName>
</protein>
<reference evidence="1" key="1">
    <citation type="submission" date="2021-06" db="EMBL/GenBank/DDBJ databases">
        <authorList>
            <person name="Kallberg Y."/>
            <person name="Tangrot J."/>
            <person name="Rosling A."/>
        </authorList>
    </citation>
    <scope>NUCLEOTIDE SEQUENCE</scope>
    <source>
        <strain evidence="1">MA461A</strain>
    </source>
</reference>
<gene>
    <name evidence="1" type="ORF">RPERSI_LOCUS20770</name>
</gene>
<name>A0ACA9RM21_9GLOM</name>
<comment type="caution">
    <text evidence="1">The sequence shown here is derived from an EMBL/GenBank/DDBJ whole genome shotgun (WGS) entry which is preliminary data.</text>
</comment>
<keyword evidence="2" id="KW-1185">Reference proteome</keyword>
<dbReference type="EMBL" id="CAJVQC010059319">
    <property type="protein sequence ID" value="CAG8799670.1"/>
    <property type="molecule type" value="Genomic_DNA"/>
</dbReference>
<organism evidence="1 2">
    <name type="scientific">Racocetra persica</name>
    <dbReference type="NCBI Taxonomy" id="160502"/>
    <lineage>
        <taxon>Eukaryota</taxon>
        <taxon>Fungi</taxon>
        <taxon>Fungi incertae sedis</taxon>
        <taxon>Mucoromycota</taxon>
        <taxon>Glomeromycotina</taxon>
        <taxon>Glomeromycetes</taxon>
        <taxon>Diversisporales</taxon>
        <taxon>Gigasporaceae</taxon>
        <taxon>Racocetra</taxon>
    </lineage>
</organism>
<sequence length="367" mass="40326">MAQSQLHLSSGGIPNGFNILALYNPRYKYNALMLMSTKKRPVKNVIKNKSPPRPPNLFFLFKNAFMLEFKEQFPQQFEKLSMPNLCKCTQELWKTIPSEVKAAYAKLAVEAQSIHNELYPDYEYKPRKRNGVRAQKDSPMSGNLVTFSSTSLYDTLSSENSSSILQKEDPQITISQITTSPVLEPQITSPVPEPQITSPVPEPQMVISPVATPTTSFINSSTTTSLINSPITTSLINSPITTSLINSPITSSTTTSLINSPITPSEGSPLVPEPRFVMSPDEVFGFPSGGSHFISPDASTFVSSFDELVNLVGESIISGGALGIDFPNRFDNIIIPPISYDNNSFPGVNYSNYSNNSMPDEFAFLED</sequence>
<accession>A0ACA9RM21</accession>
<feature type="non-terminal residue" evidence="1">
    <location>
        <position position="367"/>
    </location>
</feature>
<evidence type="ECO:0000313" key="1">
    <source>
        <dbReference type="EMBL" id="CAG8799670.1"/>
    </source>
</evidence>
<dbReference type="Proteomes" id="UP000789920">
    <property type="component" value="Unassembled WGS sequence"/>
</dbReference>
<proteinExistence type="predicted"/>
<evidence type="ECO:0000313" key="2">
    <source>
        <dbReference type="Proteomes" id="UP000789920"/>
    </source>
</evidence>